<dbReference type="PANTHER" id="PTHR23291">
    <property type="entry name" value="BAX INHIBITOR-RELATED"/>
    <property type="match status" value="1"/>
</dbReference>
<feature type="transmembrane region" description="Helical" evidence="5">
    <location>
        <begin position="68"/>
        <end position="86"/>
    </location>
</feature>
<dbReference type="PANTHER" id="PTHR23291:SF127">
    <property type="entry name" value="PROTEIN LIFEGUARD 1-LIKE"/>
    <property type="match status" value="1"/>
</dbReference>
<feature type="non-terminal residue" evidence="6">
    <location>
        <position position="1"/>
    </location>
</feature>
<dbReference type="GO" id="GO:0005783">
    <property type="term" value="C:endoplasmic reticulum"/>
    <property type="evidence" value="ECO:0007669"/>
    <property type="project" value="TreeGrafter"/>
</dbReference>
<keyword evidence="4 5" id="KW-0472">Membrane</keyword>
<sequence>LFFIQVYLTLFAQLISTGGFTTLCMFIPFICLWIKQHPIFAYLSYGVFFAVYFTLVCCQHVRRTFPGNYLALLLFTLAFSYLSGAITCSYKTISVLITLVITAATCLFVSLIALSTCVDFTRCTALFVVLSIALTLFGISCTVVYLMFGYNKILHTVYGGVAACVFVLYLIYDTQVIVGGRIHELSPEEYIFGALQLYMDVMNLFLIILGLIGDQE</sequence>
<comment type="caution">
    <text evidence="6">The sequence shown here is derived from an EMBL/GenBank/DDBJ whole genome shotgun (WGS) entry which is preliminary data.</text>
</comment>
<protein>
    <recommendedName>
        <fullName evidence="8">Bax inhibitor 1</fullName>
    </recommendedName>
</protein>
<feature type="transmembrane region" description="Helical" evidence="5">
    <location>
        <begin position="192"/>
        <end position="212"/>
    </location>
</feature>
<keyword evidence="2 5" id="KW-0812">Transmembrane</keyword>
<feature type="transmembrane region" description="Helical" evidence="5">
    <location>
        <begin position="93"/>
        <end position="113"/>
    </location>
</feature>
<dbReference type="Proteomes" id="UP000324629">
    <property type="component" value="Unassembled WGS sequence"/>
</dbReference>
<evidence type="ECO:0000256" key="3">
    <source>
        <dbReference type="ARBA" id="ARBA00022989"/>
    </source>
</evidence>
<feature type="transmembrane region" description="Helical" evidence="5">
    <location>
        <begin position="39"/>
        <end position="62"/>
    </location>
</feature>
<dbReference type="InterPro" id="IPR006214">
    <property type="entry name" value="Bax_inhibitor_1-related"/>
</dbReference>
<dbReference type="GO" id="GO:2001234">
    <property type="term" value="P:negative regulation of apoptotic signaling pathway"/>
    <property type="evidence" value="ECO:0007669"/>
    <property type="project" value="TreeGrafter"/>
</dbReference>
<evidence type="ECO:0000256" key="5">
    <source>
        <dbReference type="RuleBase" id="RU004379"/>
    </source>
</evidence>
<proteinExistence type="inferred from homology"/>
<dbReference type="EMBL" id="QNGE01002970">
    <property type="protein sequence ID" value="KAA3674702.1"/>
    <property type="molecule type" value="Genomic_DNA"/>
</dbReference>
<evidence type="ECO:0000256" key="1">
    <source>
        <dbReference type="ARBA" id="ARBA00004141"/>
    </source>
</evidence>
<organism evidence="6 7">
    <name type="scientific">Paragonimus westermani</name>
    <dbReference type="NCBI Taxonomy" id="34504"/>
    <lineage>
        <taxon>Eukaryota</taxon>
        <taxon>Metazoa</taxon>
        <taxon>Spiralia</taxon>
        <taxon>Lophotrochozoa</taxon>
        <taxon>Platyhelminthes</taxon>
        <taxon>Trematoda</taxon>
        <taxon>Digenea</taxon>
        <taxon>Plagiorchiida</taxon>
        <taxon>Troglotremata</taxon>
        <taxon>Troglotrematidae</taxon>
        <taxon>Paragonimus</taxon>
    </lineage>
</organism>
<evidence type="ECO:0008006" key="8">
    <source>
        <dbReference type="Google" id="ProtNLM"/>
    </source>
</evidence>
<reference evidence="6 7" key="1">
    <citation type="journal article" date="2019" name="Gigascience">
        <title>Whole-genome sequence of the oriental lung fluke Paragonimus westermani.</title>
        <authorList>
            <person name="Oey H."/>
            <person name="Zakrzewski M."/>
            <person name="Narain K."/>
            <person name="Devi K.R."/>
            <person name="Agatsuma T."/>
            <person name="Nawaratna S."/>
            <person name="Gobert G.N."/>
            <person name="Jones M.K."/>
            <person name="Ragan M.A."/>
            <person name="McManus D.P."/>
            <person name="Krause L."/>
        </authorList>
    </citation>
    <scope>NUCLEOTIDE SEQUENCE [LARGE SCALE GENOMIC DNA]</scope>
    <source>
        <strain evidence="6 7">IND2009</strain>
    </source>
</reference>
<dbReference type="GO" id="GO:0016020">
    <property type="term" value="C:membrane"/>
    <property type="evidence" value="ECO:0007669"/>
    <property type="project" value="UniProtKB-SubCell"/>
</dbReference>
<comment type="subcellular location">
    <subcellularLocation>
        <location evidence="1">Membrane</location>
        <topology evidence="1">Multi-pass membrane protein</topology>
    </subcellularLocation>
</comment>
<evidence type="ECO:0000313" key="7">
    <source>
        <dbReference type="Proteomes" id="UP000324629"/>
    </source>
</evidence>
<dbReference type="Pfam" id="PF01027">
    <property type="entry name" value="Bax1-I"/>
    <property type="match status" value="1"/>
</dbReference>
<name>A0A5J4NGT5_9TREM</name>
<dbReference type="AlphaFoldDB" id="A0A5J4NGT5"/>
<comment type="similarity">
    <text evidence="5">Belongs to the BI1 family.</text>
</comment>
<keyword evidence="3 5" id="KW-1133">Transmembrane helix</keyword>
<dbReference type="GO" id="GO:0005794">
    <property type="term" value="C:Golgi apparatus"/>
    <property type="evidence" value="ECO:0007669"/>
    <property type="project" value="TreeGrafter"/>
</dbReference>
<keyword evidence="7" id="KW-1185">Reference proteome</keyword>
<evidence type="ECO:0000256" key="4">
    <source>
        <dbReference type="ARBA" id="ARBA00023136"/>
    </source>
</evidence>
<feature type="transmembrane region" description="Helical" evidence="5">
    <location>
        <begin position="153"/>
        <end position="172"/>
    </location>
</feature>
<accession>A0A5J4NGT5</accession>
<feature type="transmembrane region" description="Helical" evidence="5">
    <location>
        <begin position="125"/>
        <end position="146"/>
    </location>
</feature>
<evidence type="ECO:0000313" key="6">
    <source>
        <dbReference type="EMBL" id="KAA3674702.1"/>
    </source>
</evidence>
<gene>
    <name evidence="6" type="ORF">DEA37_0014334</name>
</gene>
<feature type="transmembrane region" description="Helical" evidence="5">
    <location>
        <begin position="6"/>
        <end position="32"/>
    </location>
</feature>
<evidence type="ECO:0000256" key="2">
    <source>
        <dbReference type="ARBA" id="ARBA00022692"/>
    </source>
</evidence>